<dbReference type="RefSeq" id="XP_024754276.1">
    <property type="nucleotide sequence ID" value="XM_024898561.1"/>
</dbReference>
<proteinExistence type="predicted"/>
<feature type="region of interest" description="Disordered" evidence="1">
    <location>
        <begin position="200"/>
        <end position="256"/>
    </location>
</feature>
<keyword evidence="3" id="KW-1185">Reference proteome</keyword>
<evidence type="ECO:0000256" key="1">
    <source>
        <dbReference type="SAM" id="MobiDB-lite"/>
    </source>
</evidence>
<dbReference type="GeneID" id="36606679"/>
<gene>
    <name evidence="2" type="ORF">BBK36DRAFT_821</name>
</gene>
<organism evidence="2 3">
    <name type="scientific">Trichoderma citrinoviride</name>
    <dbReference type="NCBI Taxonomy" id="58853"/>
    <lineage>
        <taxon>Eukaryota</taxon>
        <taxon>Fungi</taxon>
        <taxon>Dikarya</taxon>
        <taxon>Ascomycota</taxon>
        <taxon>Pezizomycotina</taxon>
        <taxon>Sordariomycetes</taxon>
        <taxon>Hypocreomycetidae</taxon>
        <taxon>Hypocreales</taxon>
        <taxon>Hypocreaceae</taxon>
        <taxon>Trichoderma</taxon>
    </lineage>
</organism>
<dbReference type="EMBL" id="KZ680207">
    <property type="protein sequence ID" value="PTB70956.1"/>
    <property type="molecule type" value="Genomic_DNA"/>
</dbReference>
<sequence>MHDFVNHVRLFELLPCSLYEWQPHTDGCQPQGVALSHAISNRLSAVQPGESVMESQRFDTLVTQQWLRVSMWRLAFGSKPSLVYGQGLMPAPGLPFDAGKSIMKALGSVSQSSKDCHGIAIEQKLFDIGMSLADASMSASPIPSFEFGPHDLLCSVVKFLGRIRGCQSNLLPKLLKHSELILGFANPLLASIDMHWPALLEEPPHPSSSGNDNGGVPESNNNNNAHVGGGDLAAHHHHHHHHHAQGDESSSASSSVGSWQDTCDLAMLEPGAGTFMALGCEEAFDEQVHMAGQVEIS</sequence>
<name>A0A2T4BNU5_9HYPO</name>
<dbReference type="OrthoDB" id="4132249at2759"/>
<protein>
    <recommendedName>
        <fullName evidence="4">Transcription factor domain-containing protein</fullName>
    </recommendedName>
</protein>
<evidence type="ECO:0000313" key="3">
    <source>
        <dbReference type="Proteomes" id="UP000241546"/>
    </source>
</evidence>
<dbReference type="AlphaFoldDB" id="A0A2T4BNU5"/>
<evidence type="ECO:0000313" key="2">
    <source>
        <dbReference type="EMBL" id="PTB70956.1"/>
    </source>
</evidence>
<reference evidence="3" key="1">
    <citation type="submission" date="2016-07" db="EMBL/GenBank/DDBJ databases">
        <title>Multiple horizontal gene transfer events from other fungi enriched the ability of initially mycotrophic Trichoderma (Ascomycota) to feed on dead plant biomass.</title>
        <authorList>
            <consortium name="DOE Joint Genome Institute"/>
            <person name="Atanasova L."/>
            <person name="Chenthamara K."/>
            <person name="Zhang J."/>
            <person name="Grujic M."/>
            <person name="Henrissat B."/>
            <person name="Kuo A."/>
            <person name="Aerts A."/>
            <person name="Salamov A."/>
            <person name="Lipzen A."/>
            <person name="Labutti K."/>
            <person name="Barry K."/>
            <person name="Miao Y."/>
            <person name="Rahimi M.J."/>
            <person name="Shen Q."/>
            <person name="Grigoriev I.V."/>
            <person name="Kubicek C.P."/>
            <person name="Druzhinina I.S."/>
        </authorList>
    </citation>
    <scope>NUCLEOTIDE SEQUENCE [LARGE SCALE GENOMIC DNA]</scope>
    <source>
        <strain evidence="3">TUCIM 6016</strain>
    </source>
</reference>
<evidence type="ECO:0008006" key="4">
    <source>
        <dbReference type="Google" id="ProtNLM"/>
    </source>
</evidence>
<dbReference type="Proteomes" id="UP000241546">
    <property type="component" value="Unassembled WGS sequence"/>
</dbReference>
<accession>A0A2T4BNU5</accession>